<organism evidence="2 3">
    <name type="scientific">Austropuccinia psidii MF-1</name>
    <dbReference type="NCBI Taxonomy" id="1389203"/>
    <lineage>
        <taxon>Eukaryota</taxon>
        <taxon>Fungi</taxon>
        <taxon>Dikarya</taxon>
        <taxon>Basidiomycota</taxon>
        <taxon>Pucciniomycotina</taxon>
        <taxon>Pucciniomycetes</taxon>
        <taxon>Pucciniales</taxon>
        <taxon>Sphaerophragmiaceae</taxon>
        <taxon>Austropuccinia</taxon>
    </lineage>
</organism>
<dbReference type="EMBL" id="AVOT02015468">
    <property type="protein sequence ID" value="MBW0499801.1"/>
    <property type="molecule type" value="Genomic_DNA"/>
</dbReference>
<dbReference type="Proteomes" id="UP000765509">
    <property type="component" value="Unassembled WGS sequence"/>
</dbReference>
<dbReference type="AlphaFoldDB" id="A0A9Q3D9T6"/>
<keyword evidence="3" id="KW-1185">Reference proteome</keyword>
<evidence type="ECO:0000256" key="1">
    <source>
        <dbReference type="SAM" id="MobiDB-lite"/>
    </source>
</evidence>
<sequence length="109" mass="12790">MLSMAASKAKVGIETQNIFINKMTWMDLMEEMRGWKPNINFNLLGERATRIRENKEAIQSINNSWHIEEPRQIQEPQYREVQIPSSPKHYRSSSLYKPKANSSRNSHKS</sequence>
<gene>
    <name evidence="2" type="ORF">O181_039516</name>
</gene>
<evidence type="ECO:0000313" key="2">
    <source>
        <dbReference type="EMBL" id="MBW0499801.1"/>
    </source>
</evidence>
<accession>A0A9Q3D9T6</accession>
<proteinExistence type="predicted"/>
<reference evidence="2" key="1">
    <citation type="submission" date="2021-03" db="EMBL/GenBank/DDBJ databases">
        <title>Draft genome sequence of rust myrtle Austropuccinia psidii MF-1, a brazilian biotype.</title>
        <authorList>
            <person name="Quecine M.C."/>
            <person name="Pachon D.M.R."/>
            <person name="Bonatelli M.L."/>
            <person name="Correr F.H."/>
            <person name="Franceschini L.M."/>
            <person name="Leite T.F."/>
            <person name="Margarido G.R.A."/>
            <person name="Almeida C.A."/>
            <person name="Ferrarezi J.A."/>
            <person name="Labate C.A."/>
        </authorList>
    </citation>
    <scope>NUCLEOTIDE SEQUENCE</scope>
    <source>
        <strain evidence="2">MF-1</strain>
    </source>
</reference>
<name>A0A9Q3D9T6_9BASI</name>
<comment type="caution">
    <text evidence="2">The sequence shown here is derived from an EMBL/GenBank/DDBJ whole genome shotgun (WGS) entry which is preliminary data.</text>
</comment>
<feature type="compositionally biased region" description="Polar residues" evidence="1">
    <location>
        <begin position="92"/>
        <end position="109"/>
    </location>
</feature>
<evidence type="ECO:0000313" key="3">
    <source>
        <dbReference type="Proteomes" id="UP000765509"/>
    </source>
</evidence>
<feature type="region of interest" description="Disordered" evidence="1">
    <location>
        <begin position="61"/>
        <end position="109"/>
    </location>
</feature>
<protein>
    <submittedName>
        <fullName evidence="2">Uncharacterized protein</fullName>
    </submittedName>
</protein>